<dbReference type="STRING" id="391038.Bphy_3894"/>
<sequence length="106" mass="11677">MEVEMATYAIDAVRINPMTDRVTHVRWALVNPKTNEWLSPHEIVEVADVVTAIHAGNAVWSLFTLGGMQLLGPKIKTVAHADGHDGIDTDVPDGHVEKFIDDLPRV</sequence>
<evidence type="ECO:0000313" key="1">
    <source>
        <dbReference type="EMBL" id="ACC73022.1"/>
    </source>
</evidence>
<keyword evidence="2" id="KW-1185">Reference proteome</keyword>
<dbReference type="EMBL" id="CP001044">
    <property type="protein sequence ID" value="ACC73022.1"/>
    <property type="molecule type" value="Genomic_DNA"/>
</dbReference>
<proteinExistence type="predicted"/>
<dbReference type="HOGENOM" id="CLU_177675_0_0_4"/>
<reference evidence="2" key="1">
    <citation type="journal article" date="2014" name="Stand. Genomic Sci.">
        <title>Complete genome sequence of Burkholderia phymatum STM815(T), a broad host range and efficient nitrogen-fixing symbiont of Mimosa species.</title>
        <authorList>
            <person name="Moulin L."/>
            <person name="Klonowska A."/>
            <person name="Caroline B."/>
            <person name="Booth K."/>
            <person name="Vriezen J.A."/>
            <person name="Melkonian R."/>
            <person name="James E.K."/>
            <person name="Young J.P."/>
            <person name="Bena G."/>
            <person name="Hauser L."/>
            <person name="Land M."/>
            <person name="Kyrpides N."/>
            <person name="Bruce D."/>
            <person name="Chain P."/>
            <person name="Copeland A."/>
            <person name="Pitluck S."/>
            <person name="Woyke T."/>
            <person name="Lizotte-Waniewski M."/>
            <person name="Bristow J."/>
            <person name="Riley M."/>
        </authorList>
    </citation>
    <scope>NUCLEOTIDE SEQUENCE [LARGE SCALE GENOMIC DNA]</scope>
    <source>
        <strain evidence="2">DSM 17167 / CIP 108236 / LMG 21445 / STM815</strain>
    </source>
</reference>
<accession>B2JNS1</accession>
<dbReference type="Proteomes" id="UP000001192">
    <property type="component" value="Chromosome 2"/>
</dbReference>
<evidence type="ECO:0000313" key="2">
    <source>
        <dbReference type="Proteomes" id="UP000001192"/>
    </source>
</evidence>
<dbReference type="KEGG" id="bph:Bphy_3894"/>
<name>B2JNS1_PARP8</name>
<protein>
    <submittedName>
        <fullName evidence="1">Uncharacterized protein</fullName>
    </submittedName>
</protein>
<gene>
    <name evidence="1" type="ordered locus">Bphy_3894</name>
</gene>
<dbReference type="AlphaFoldDB" id="B2JNS1"/>
<organism evidence="1 2">
    <name type="scientific">Paraburkholderia phymatum (strain DSM 17167 / CIP 108236 / LMG 21445 / STM815)</name>
    <name type="common">Burkholderia phymatum</name>
    <dbReference type="NCBI Taxonomy" id="391038"/>
    <lineage>
        <taxon>Bacteria</taxon>
        <taxon>Pseudomonadati</taxon>
        <taxon>Pseudomonadota</taxon>
        <taxon>Betaproteobacteria</taxon>
        <taxon>Burkholderiales</taxon>
        <taxon>Burkholderiaceae</taxon>
        <taxon>Paraburkholderia</taxon>
    </lineage>
</organism>
<dbReference type="eggNOG" id="ENOG502ZKW7">
    <property type="taxonomic scope" value="Bacteria"/>
</dbReference>